<evidence type="ECO:0000256" key="1">
    <source>
        <dbReference type="ARBA" id="ARBA00007730"/>
    </source>
</evidence>
<name>A0A0J9XV57_BRUMA</name>
<dbReference type="EMBL" id="LN856957">
    <property type="protein sequence ID" value="CDP95910.1"/>
    <property type="molecule type" value="Genomic_DNA"/>
</dbReference>
<protein>
    <submittedName>
        <fullName evidence="6">Bm4944, isoform e</fullName>
    </submittedName>
</protein>
<dbReference type="InterPro" id="IPR027443">
    <property type="entry name" value="IPNS-like_sf"/>
</dbReference>
<evidence type="ECO:0000259" key="5">
    <source>
        <dbReference type="Pfam" id="PF05118"/>
    </source>
</evidence>
<feature type="compositionally biased region" description="Basic and acidic residues" evidence="3">
    <location>
        <begin position="128"/>
        <end position="153"/>
    </location>
</feature>
<accession>A0A0J9XV57</accession>
<feature type="transmembrane region" description="Helical" evidence="4">
    <location>
        <begin position="74"/>
        <end position="94"/>
    </location>
</feature>
<reference evidence="6" key="1">
    <citation type="journal article" date="2007" name="Science">
        <title>Draft genome of the filarial nematode parasite Brugia malayi.</title>
        <authorList>
            <person name="Ghedin E."/>
            <person name="Wang S."/>
            <person name="Spiro D."/>
            <person name="Caler E."/>
            <person name="Zhao Q."/>
            <person name="Crabtree J."/>
            <person name="Allen J.E."/>
            <person name="Delcher A.L."/>
            <person name="Guiliano D.B."/>
            <person name="Miranda-Saavedra D."/>
            <person name="Angiuoli S.V."/>
            <person name="Creasy T."/>
            <person name="Amedeo P."/>
            <person name="Haas B."/>
            <person name="El-Sayed N.M."/>
            <person name="Wortman J.R."/>
            <person name="Feldblyum T."/>
            <person name="Tallon L."/>
            <person name="Schatz M."/>
            <person name="Shumway M."/>
            <person name="Koo H."/>
            <person name="Salzberg S.L."/>
            <person name="Schobel S."/>
            <person name="Pertea M."/>
            <person name="Pop M."/>
            <person name="White O."/>
            <person name="Barton G.J."/>
            <person name="Carlow C.K."/>
            <person name="Crawford M.J."/>
            <person name="Daub J."/>
            <person name="Dimmic M.W."/>
            <person name="Estes C.F."/>
            <person name="Foster J.M."/>
            <person name="Ganatra M."/>
            <person name="Gregory W.F."/>
            <person name="Johnson N.M."/>
            <person name="Jin J."/>
            <person name="Komuniecki R."/>
            <person name="Korf I."/>
            <person name="Kumar S."/>
            <person name="Laney S."/>
            <person name="Li B.W."/>
            <person name="Li W."/>
            <person name="Lindblom T.H."/>
            <person name="Lustigman S."/>
            <person name="Ma D."/>
            <person name="Maina C.V."/>
            <person name="Martin D.M."/>
            <person name="McCarter J.P."/>
            <person name="McReynolds L."/>
            <person name="Mitreva M."/>
            <person name="Nutman T.B."/>
            <person name="Parkinson J."/>
            <person name="Peregrin-Alvarez J.M."/>
            <person name="Poole C."/>
            <person name="Ren Q."/>
            <person name="Saunders L."/>
            <person name="Sluder A.E."/>
            <person name="Smith K."/>
            <person name="Stanke M."/>
            <person name="Unnasch T.R."/>
            <person name="Ware J."/>
            <person name="Wei A.D."/>
            <person name="Weil G."/>
            <person name="Williams D.J."/>
            <person name="Zhang Y."/>
            <person name="Williams S.A."/>
            <person name="Fraser-Liggett C."/>
            <person name="Slatko B."/>
            <person name="Blaxter M.L."/>
            <person name="Scott A.L."/>
        </authorList>
    </citation>
    <scope>NUCLEOTIDE SEQUENCE</scope>
    <source>
        <strain evidence="6">FR3</strain>
    </source>
</reference>
<dbReference type="Pfam" id="PF13432">
    <property type="entry name" value="TPR_16"/>
    <property type="match status" value="1"/>
</dbReference>
<dbReference type="InterPro" id="IPR039038">
    <property type="entry name" value="ASPH"/>
</dbReference>
<feature type="region of interest" description="Disordered" evidence="3">
    <location>
        <begin position="128"/>
        <end position="298"/>
    </location>
</feature>
<evidence type="ECO:0000313" key="6">
    <source>
        <dbReference type="EMBL" id="CDP95910.1"/>
    </source>
</evidence>
<dbReference type="GO" id="GO:0062101">
    <property type="term" value="F:peptidyl-aspartic acid 3-dioxygenase activity"/>
    <property type="evidence" value="ECO:0007669"/>
    <property type="project" value="InterPro"/>
</dbReference>
<dbReference type="AlphaFoldDB" id="A0A0J9XV57"/>
<feature type="repeat" description="TPR" evidence="2">
    <location>
        <begin position="566"/>
        <end position="599"/>
    </location>
</feature>
<dbReference type="InterPro" id="IPR011990">
    <property type="entry name" value="TPR-like_helical_dom_sf"/>
</dbReference>
<feature type="compositionally biased region" description="Basic and acidic residues" evidence="3">
    <location>
        <begin position="268"/>
        <end position="298"/>
    </location>
</feature>
<dbReference type="Pfam" id="PF05118">
    <property type="entry name" value="Asp_Arg_Hydrox"/>
    <property type="match status" value="1"/>
</dbReference>
<dbReference type="InterPro" id="IPR007803">
    <property type="entry name" value="Asp/Arg/Pro-Hydrxlase"/>
</dbReference>
<evidence type="ECO:0000256" key="4">
    <source>
        <dbReference type="SAM" id="Phobius"/>
    </source>
</evidence>
<dbReference type="PANTHER" id="PTHR12366">
    <property type="entry name" value="ASPARTYL/ASPARAGINYL BETA-HYDROXYLASE"/>
    <property type="match status" value="1"/>
</dbReference>
<feature type="domain" description="Aspartyl/asparaginy/proline hydroxylase" evidence="5">
    <location>
        <begin position="704"/>
        <end position="860"/>
    </location>
</feature>
<dbReference type="Gene3D" id="1.25.40.10">
    <property type="entry name" value="Tetratricopeptide repeat domain"/>
    <property type="match status" value="1"/>
</dbReference>
<evidence type="ECO:0000256" key="2">
    <source>
        <dbReference type="PROSITE-ProRule" id="PRU00339"/>
    </source>
</evidence>
<evidence type="ECO:0000256" key="3">
    <source>
        <dbReference type="SAM" id="MobiDB-lite"/>
    </source>
</evidence>
<dbReference type="GO" id="GO:0005783">
    <property type="term" value="C:endoplasmic reticulum"/>
    <property type="evidence" value="ECO:0007669"/>
    <property type="project" value="TreeGrafter"/>
</dbReference>
<gene>
    <name evidence="6" type="primary">Bm4944</name>
    <name evidence="6" type="ORF">BM_Bm4944</name>
</gene>
<keyword evidence="4" id="KW-0812">Transmembrane</keyword>
<dbReference type="PROSITE" id="PS50005">
    <property type="entry name" value="TPR"/>
    <property type="match status" value="1"/>
</dbReference>
<proteinExistence type="inferred from homology"/>
<feature type="compositionally biased region" description="Basic and acidic residues" evidence="3">
    <location>
        <begin position="204"/>
        <end position="213"/>
    </location>
</feature>
<keyword evidence="2" id="KW-0802">TPR repeat</keyword>
<comment type="similarity">
    <text evidence="1">Belongs to the aspartyl/asparaginyl beta-hydroxylase family.</text>
</comment>
<organism evidence="6">
    <name type="scientific">Brugia malayi</name>
    <name type="common">Filarial nematode worm</name>
    <dbReference type="NCBI Taxonomy" id="6279"/>
    <lineage>
        <taxon>Eukaryota</taxon>
        <taxon>Metazoa</taxon>
        <taxon>Ecdysozoa</taxon>
        <taxon>Nematoda</taxon>
        <taxon>Chromadorea</taxon>
        <taxon>Rhabditida</taxon>
        <taxon>Spirurina</taxon>
        <taxon>Spiruromorpha</taxon>
        <taxon>Filarioidea</taxon>
        <taxon>Onchocercidae</taxon>
        <taxon>Brugia</taxon>
    </lineage>
</organism>
<feature type="compositionally biased region" description="Acidic residues" evidence="3">
    <location>
        <begin position="164"/>
        <end position="176"/>
    </location>
</feature>
<dbReference type="SUPFAM" id="SSF48452">
    <property type="entry name" value="TPR-like"/>
    <property type="match status" value="1"/>
</dbReference>
<dbReference type="InterPro" id="IPR019734">
    <property type="entry name" value="TPR_rpt"/>
</dbReference>
<sequence>MRSSINEKKNNWQSKKQAQIRLQFRRQGSMNSCGSAVQETGVFVIMVNGTGYVAPMAVMVAPSRVDYSVTKGGLRLWTVLLVFVILCSSFYTLFSTMELAEVAFEIDGDENFDYDGDIDNDADEMAIHNRRAEKDTTPSREYISRSRTFEENRKAHKPVQDVPDSTDDDKLDEEEETRLADLQARAERKSNKPLHEAVQNVNRDYSDNATGDKDDSDDNDVFERTSDRHVKEEDKTSDKQDEEQDMPKGTKARHKRIKIVEDDEEEEERKMTEKVKKEKEMKEREELKEEGTDGREIQIKDNVGREVWKVEEEESLVETEEGEGKDKYDVEKLGLKSRRKIPSSSVEKLKRGCKGKNCLPEYDRLPRMSLLKQIPVSMSSRNKQPSPAGFKLTKDVEEKEEMNGIDEEEKKEIDDKEIDDASIHDLAAVKKEKVNDRTVYKRHAITNRDDHKHRIQLDRADYLVEKHDYHSAIVIFETVLRANPDSPRAHFGIARANDIRSEIESDHTFLDTAISEYQKVLDIDSTPDALFNQAAYRLIDRARFRGLLHRVLQAQRSLIDRYPDDLQLHNNQGLTFLMMGREDDARRVFENVLKISPTNGIAQAYFGYILKLSGDLENGVLYMRKGLRTVREVIADPRFYYHFGEALTRLGKRQEAYRVYSIGAKVGLFPSPYQRSLYNVEGLTARPWWSIEQTFCSKHLKKIERQWTVIREEAAAILSSQPYLFEPEHEELTIDGQWSAYSLYSSNSWNSSNCLKAPKTCSIMRMFKDSSDCLKSEVKFSLLASGTRVWPHCGFSNYRLQAHLGLIISSEARLRVGQEVRGWKTGRFLVFDDSFEQELWFEGASANKYRLILRVDLWHPEVDPVPTLRTCMKGS</sequence>
<feature type="compositionally biased region" description="Basic and acidic residues" evidence="3">
    <location>
        <begin position="221"/>
        <end position="239"/>
    </location>
</feature>
<dbReference type="Gene3D" id="2.60.120.330">
    <property type="entry name" value="B-lactam Antibiotic, Isopenicillin N Synthase, Chain"/>
    <property type="match status" value="1"/>
</dbReference>
<feature type="compositionally biased region" description="Basic and acidic residues" evidence="3">
    <location>
        <begin position="184"/>
        <end position="195"/>
    </location>
</feature>
<reference evidence="6" key="2">
    <citation type="submission" date="2012-12" db="EMBL/GenBank/DDBJ databases">
        <authorList>
            <person name="Gao Y.W."/>
            <person name="Fan S.T."/>
            <person name="Sun H.T."/>
            <person name="Wang Z."/>
            <person name="Gao X.L."/>
            <person name="Li Y.G."/>
            <person name="Wang T.C."/>
            <person name="Zhang K."/>
            <person name="Xu W.W."/>
            <person name="Yu Z.J."/>
            <person name="Xia X.Z."/>
        </authorList>
    </citation>
    <scope>NUCLEOTIDE SEQUENCE</scope>
    <source>
        <strain evidence="6">FR3</strain>
    </source>
</reference>
<keyword evidence="4" id="KW-0472">Membrane</keyword>
<keyword evidence="4" id="KW-1133">Transmembrane helix</keyword>
<dbReference type="PANTHER" id="PTHR12366:SF29">
    <property type="entry name" value="ASPARTYL BETA-HYDROXYLASE, ISOFORM L"/>
    <property type="match status" value="1"/>
</dbReference>
<dbReference type="SMART" id="SM00028">
    <property type="entry name" value="TPR"/>
    <property type="match status" value="3"/>
</dbReference>